<evidence type="ECO:0000256" key="5">
    <source>
        <dbReference type="ARBA" id="ARBA00023065"/>
    </source>
</evidence>
<accession>A0A5B7YBH6</accession>
<dbReference type="AlphaFoldDB" id="A0A5B7YBH6"/>
<dbReference type="RefSeq" id="WP_139755609.1">
    <property type="nucleotide sequence ID" value="NZ_CP039852.1"/>
</dbReference>
<comment type="similarity">
    <text evidence="8">Belongs to the MntP (TC 9.B.29) family.</text>
</comment>
<feature type="signal peptide" evidence="9">
    <location>
        <begin position="1"/>
        <end position="19"/>
    </location>
</feature>
<dbReference type="OrthoDB" id="9811590at2"/>
<gene>
    <name evidence="8" type="primary">mntP</name>
    <name evidence="10" type="ORF">FBQ74_04895</name>
</gene>
<dbReference type="KEGG" id="salk:FBQ74_04895"/>
<evidence type="ECO:0000256" key="7">
    <source>
        <dbReference type="ARBA" id="ARBA00023211"/>
    </source>
</evidence>
<feature type="transmembrane region" description="Helical" evidence="8">
    <location>
        <begin position="68"/>
        <end position="86"/>
    </location>
</feature>
<keyword evidence="5 8" id="KW-0406">Ion transport</keyword>
<evidence type="ECO:0000256" key="3">
    <source>
        <dbReference type="ARBA" id="ARBA00022692"/>
    </source>
</evidence>
<feature type="transmembrane region" description="Helical" evidence="8">
    <location>
        <begin position="135"/>
        <end position="156"/>
    </location>
</feature>
<evidence type="ECO:0000256" key="8">
    <source>
        <dbReference type="HAMAP-Rule" id="MF_01521"/>
    </source>
</evidence>
<keyword evidence="7 8" id="KW-0464">Manganese</keyword>
<dbReference type="Proteomes" id="UP000304912">
    <property type="component" value="Chromosome"/>
</dbReference>
<dbReference type="Pfam" id="PF02659">
    <property type="entry name" value="Mntp"/>
    <property type="match status" value="1"/>
</dbReference>
<keyword evidence="1 8" id="KW-0813">Transport</keyword>
<keyword evidence="9" id="KW-0732">Signal</keyword>
<evidence type="ECO:0000256" key="1">
    <source>
        <dbReference type="ARBA" id="ARBA00022448"/>
    </source>
</evidence>
<keyword evidence="6 8" id="KW-0472">Membrane</keyword>
<dbReference type="PANTHER" id="PTHR35529">
    <property type="entry name" value="MANGANESE EFFLUX PUMP MNTP-RELATED"/>
    <property type="match status" value="1"/>
</dbReference>
<keyword evidence="3 8" id="KW-0812">Transmembrane</keyword>
<name>A0A5B7YBH6_9ALTE</name>
<sequence length="189" mass="19517">MSFFALLALAFAMSADAFAASLGKGASLQHPRIPNALKTGLIFGTVEGLTPIIGWLIGTAGAVFIEQWDHWVAFTLLSGLGLHMIINSLKDDGEEGESSSSMTQHAIGATIFTAIGTSIDAMTVGVSLAFVSVNIVLAAVLIGLATATMVTIGTLAGHRLGRYIGNKAEIFGGVTLIIVGASILYTHLS</sequence>
<feature type="transmembrane region" description="Helical" evidence="8">
    <location>
        <begin position="106"/>
        <end position="129"/>
    </location>
</feature>
<organism evidence="10 11">
    <name type="scientific">Salinimonas iocasae</name>
    <dbReference type="NCBI Taxonomy" id="2572577"/>
    <lineage>
        <taxon>Bacteria</taxon>
        <taxon>Pseudomonadati</taxon>
        <taxon>Pseudomonadota</taxon>
        <taxon>Gammaproteobacteria</taxon>
        <taxon>Alteromonadales</taxon>
        <taxon>Alteromonadaceae</taxon>
        <taxon>Alteromonas/Salinimonas group</taxon>
        <taxon>Salinimonas</taxon>
    </lineage>
</organism>
<dbReference type="PANTHER" id="PTHR35529:SF1">
    <property type="entry name" value="MANGANESE EFFLUX PUMP MNTP-RELATED"/>
    <property type="match status" value="1"/>
</dbReference>
<protein>
    <recommendedName>
        <fullName evidence="8">Putative manganese efflux pump MntP</fullName>
    </recommendedName>
</protein>
<evidence type="ECO:0000256" key="9">
    <source>
        <dbReference type="SAM" id="SignalP"/>
    </source>
</evidence>
<dbReference type="InterPro" id="IPR003810">
    <property type="entry name" value="Mntp/YtaF"/>
</dbReference>
<proteinExistence type="inferred from homology"/>
<keyword evidence="2 8" id="KW-1003">Cell membrane</keyword>
<evidence type="ECO:0000256" key="2">
    <source>
        <dbReference type="ARBA" id="ARBA00022475"/>
    </source>
</evidence>
<dbReference type="InterPro" id="IPR022929">
    <property type="entry name" value="Put_MntP"/>
</dbReference>
<evidence type="ECO:0000256" key="6">
    <source>
        <dbReference type="ARBA" id="ARBA00023136"/>
    </source>
</evidence>
<dbReference type="GO" id="GO:0005886">
    <property type="term" value="C:plasma membrane"/>
    <property type="evidence" value="ECO:0007669"/>
    <property type="project" value="UniProtKB-SubCell"/>
</dbReference>
<comment type="caution">
    <text evidence="8">Lacks conserved residue(s) required for the propagation of feature annotation.</text>
</comment>
<evidence type="ECO:0000313" key="10">
    <source>
        <dbReference type="EMBL" id="QCZ92860.1"/>
    </source>
</evidence>
<keyword evidence="4 8" id="KW-1133">Transmembrane helix</keyword>
<dbReference type="HAMAP" id="MF_01521">
    <property type="entry name" value="MntP_pump"/>
    <property type="match status" value="1"/>
</dbReference>
<comment type="function">
    <text evidence="8">Probably functions as a manganese efflux pump.</text>
</comment>
<feature type="chain" id="PRO_5023062098" description="Putative manganese efflux pump MntP" evidence="9">
    <location>
        <begin position="20"/>
        <end position="189"/>
    </location>
</feature>
<evidence type="ECO:0000256" key="4">
    <source>
        <dbReference type="ARBA" id="ARBA00022989"/>
    </source>
</evidence>
<comment type="subcellular location">
    <subcellularLocation>
        <location evidence="8">Cell membrane</location>
        <topology evidence="8">Multi-pass membrane protein</topology>
    </subcellularLocation>
</comment>
<evidence type="ECO:0000313" key="11">
    <source>
        <dbReference type="Proteomes" id="UP000304912"/>
    </source>
</evidence>
<feature type="transmembrane region" description="Helical" evidence="8">
    <location>
        <begin position="168"/>
        <end position="188"/>
    </location>
</feature>
<keyword evidence="11" id="KW-1185">Reference proteome</keyword>
<dbReference type="EMBL" id="CP039852">
    <property type="protein sequence ID" value="QCZ92860.1"/>
    <property type="molecule type" value="Genomic_DNA"/>
</dbReference>
<reference evidence="10 11" key="1">
    <citation type="submission" date="2019-04" db="EMBL/GenBank/DDBJ databases">
        <title>Salinimonas iocasae sp. nov., a halophilic bacterium isolated from the outer tube casing of tubeworms in Okinawa Trough.</title>
        <authorList>
            <person name="Zhang H."/>
            <person name="Wang H."/>
            <person name="Li C."/>
        </authorList>
    </citation>
    <scope>NUCLEOTIDE SEQUENCE [LARGE SCALE GENOMIC DNA]</scope>
    <source>
        <strain evidence="10 11">KX18D6</strain>
    </source>
</reference>
<dbReference type="GO" id="GO:0005384">
    <property type="term" value="F:manganese ion transmembrane transporter activity"/>
    <property type="evidence" value="ECO:0007669"/>
    <property type="project" value="UniProtKB-UniRule"/>
</dbReference>